<organism evidence="3 4">
    <name type="scientific">Dyadobacter soli</name>
    <dbReference type="NCBI Taxonomy" id="659014"/>
    <lineage>
        <taxon>Bacteria</taxon>
        <taxon>Pseudomonadati</taxon>
        <taxon>Bacteroidota</taxon>
        <taxon>Cytophagia</taxon>
        <taxon>Cytophagales</taxon>
        <taxon>Spirosomataceae</taxon>
        <taxon>Dyadobacter</taxon>
    </lineage>
</organism>
<keyword evidence="4" id="KW-1185">Reference proteome</keyword>
<feature type="region of interest" description="Disordered" evidence="1">
    <location>
        <begin position="207"/>
        <end position="228"/>
    </location>
</feature>
<accession>A0A1G7BAG3</accession>
<evidence type="ECO:0000313" key="3">
    <source>
        <dbReference type="EMBL" id="SDE23326.1"/>
    </source>
</evidence>
<name>A0A1G7BAG3_9BACT</name>
<dbReference type="InterPro" id="IPR029063">
    <property type="entry name" value="SAM-dependent_MTases_sf"/>
</dbReference>
<dbReference type="Pfam" id="PF13649">
    <property type="entry name" value="Methyltransf_25"/>
    <property type="match status" value="1"/>
</dbReference>
<dbReference type="Proteomes" id="UP000198748">
    <property type="component" value="Unassembled WGS sequence"/>
</dbReference>
<dbReference type="Gene3D" id="3.40.50.150">
    <property type="entry name" value="Vaccinia Virus protein VP39"/>
    <property type="match status" value="1"/>
</dbReference>
<evidence type="ECO:0000313" key="4">
    <source>
        <dbReference type="Proteomes" id="UP000198748"/>
    </source>
</evidence>
<keyword evidence="3" id="KW-0808">Transferase</keyword>
<dbReference type="CDD" id="cd02440">
    <property type="entry name" value="AdoMet_MTases"/>
    <property type="match status" value="1"/>
</dbReference>
<evidence type="ECO:0000259" key="2">
    <source>
        <dbReference type="Pfam" id="PF13649"/>
    </source>
</evidence>
<dbReference type="SUPFAM" id="SSF53335">
    <property type="entry name" value="S-adenosyl-L-methionine-dependent methyltransferases"/>
    <property type="match status" value="1"/>
</dbReference>
<dbReference type="InterPro" id="IPR041698">
    <property type="entry name" value="Methyltransf_25"/>
</dbReference>
<dbReference type="STRING" id="659014.SAMN04487996_104120"/>
<dbReference type="OrthoDB" id="836632at2"/>
<sequence>MLNNYDRIASIYDRLSRLIFGKSIVRAQQALVPRITPPARVLIVGGGTGWIIEEIAKVYPAGMTIDYVEISSNMLDLARKRDFKQNQVTFIHAAIEDYLAPTAYDVIMTPFLFDNFSRDRAREVFEKLDNMLKQGALWLFTDFHIDKTLNRFWQKALLRSMYIFFKNISHVEADQLPDMPTLFDTHHYEKETESFHFGRFIRSAAYRKSGDGSTSPTENKPLVENDDR</sequence>
<reference evidence="4" key="1">
    <citation type="submission" date="2016-10" db="EMBL/GenBank/DDBJ databases">
        <authorList>
            <person name="Varghese N."/>
            <person name="Submissions S."/>
        </authorList>
    </citation>
    <scope>NUCLEOTIDE SEQUENCE [LARGE SCALE GENOMIC DNA]</scope>
    <source>
        <strain evidence="4">DSM 25329</strain>
    </source>
</reference>
<dbReference type="PROSITE" id="PS01330">
    <property type="entry name" value="PABS_1"/>
    <property type="match status" value="1"/>
</dbReference>
<keyword evidence="3" id="KW-0489">Methyltransferase</keyword>
<evidence type="ECO:0000256" key="1">
    <source>
        <dbReference type="SAM" id="MobiDB-lite"/>
    </source>
</evidence>
<feature type="domain" description="Methyltransferase" evidence="2">
    <location>
        <begin position="41"/>
        <end position="135"/>
    </location>
</feature>
<proteinExistence type="predicted"/>
<gene>
    <name evidence="3" type="ORF">SAMN04487996_104120</name>
</gene>
<protein>
    <submittedName>
        <fullName evidence="3">Methyltransferase domain-containing protein</fullName>
    </submittedName>
</protein>
<dbReference type="AlphaFoldDB" id="A0A1G7BAG3"/>
<dbReference type="InterPro" id="IPR030373">
    <property type="entry name" value="PABS_CS"/>
</dbReference>
<dbReference type="GO" id="GO:0008168">
    <property type="term" value="F:methyltransferase activity"/>
    <property type="evidence" value="ECO:0007669"/>
    <property type="project" value="UniProtKB-KW"/>
</dbReference>
<dbReference type="RefSeq" id="WP_090147967.1">
    <property type="nucleotide sequence ID" value="NZ_FNAN01000004.1"/>
</dbReference>
<dbReference type="EMBL" id="FNAN01000004">
    <property type="protein sequence ID" value="SDE23326.1"/>
    <property type="molecule type" value="Genomic_DNA"/>
</dbReference>
<dbReference type="GO" id="GO:0032259">
    <property type="term" value="P:methylation"/>
    <property type="evidence" value="ECO:0007669"/>
    <property type="project" value="UniProtKB-KW"/>
</dbReference>